<dbReference type="SUPFAM" id="SSF55166">
    <property type="entry name" value="Hedgehog/DD-peptidase"/>
    <property type="match status" value="1"/>
</dbReference>
<evidence type="ECO:0000313" key="4">
    <source>
        <dbReference type="Proteomes" id="UP000280434"/>
    </source>
</evidence>
<name>A0A494XAR5_9BURK</name>
<proteinExistence type="predicted"/>
<gene>
    <name evidence="3" type="ORF">D7S89_20310</name>
</gene>
<comment type="caution">
    <text evidence="3">The sequence shown here is derived from an EMBL/GenBank/DDBJ whole genome shotgun (WGS) entry which is preliminary data.</text>
</comment>
<sequence length="636" mass="67298">MFVRATYDREHLTVHYFDAEGNETLYIGGSFAWRFNNPGNVTKPSRYMMPGAIGYGLRISTDKVPFIIFPDRETGHQAHVKVLKEQYGNSTIRNMISAYAPKKQNDTEGYIKFVTGRAGVSETDVVGSLSEDKFKAVSASMELKEGWKPGVIKVLGKPIQVDVRDKLNQPFAKQAFQVKGTDAHVDVVTDENGELPWLYSGLLGQDVHILYKRAHDELEHVGNWLSTSAATGYTFNAPYHLVPTRPWVHKTEETERPRIHVVLAGETLSSIAAKYGTTVDAMVAVNGLADPNHIYARQHLKIPAAHGGGAQHANAAASASAPAAKPSGGGSAASGASGGAAGANSAASVPAQGGAASAPQPSAPTPTHSAAGAGQLPGAGDQHSSQAVPPPGAGNAHGAARPPAAANAPAHGASHSAPPAAQAAQPAGSGHQRESGVTHQRNDNGHPETLVSSATLEPSGPAWCSRFEGSNSLDSLEPGYRAKATGFINALRAAGATVQINAAFRPVPRTYLMYWALMIKQGKAQPDKVPPFAGVPIDWVHRTQSGEVDMEASKRAAVAMCHGYKISQKAAKPGKSQHCQGKAVDLNITGYLGKMIKDPDGNDIHVRTWDELKAFGALYGVKYFDGETMHWSENGH</sequence>
<accession>A0A494XAR5</accession>
<dbReference type="Gene3D" id="3.10.350.10">
    <property type="entry name" value="LysM domain"/>
    <property type="match status" value="1"/>
</dbReference>
<feature type="compositionally biased region" description="Gly residues" evidence="1">
    <location>
        <begin position="327"/>
        <end position="341"/>
    </location>
</feature>
<feature type="region of interest" description="Disordered" evidence="1">
    <location>
        <begin position="316"/>
        <end position="458"/>
    </location>
</feature>
<dbReference type="SMART" id="SM00257">
    <property type="entry name" value="LysM"/>
    <property type="match status" value="1"/>
</dbReference>
<evidence type="ECO:0000313" key="3">
    <source>
        <dbReference type="EMBL" id="RKP45179.1"/>
    </source>
</evidence>
<feature type="compositionally biased region" description="Low complexity" evidence="1">
    <location>
        <begin position="342"/>
        <end position="374"/>
    </location>
</feature>
<dbReference type="Pfam" id="PF01476">
    <property type="entry name" value="LysM"/>
    <property type="match status" value="1"/>
</dbReference>
<feature type="compositionally biased region" description="Basic and acidic residues" evidence="1">
    <location>
        <begin position="431"/>
        <end position="446"/>
    </location>
</feature>
<dbReference type="InterPro" id="IPR018392">
    <property type="entry name" value="LysM"/>
</dbReference>
<evidence type="ECO:0000259" key="2">
    <source>
        <dbReference type="PROSITE" id="PS51782"/>
    </source>
</evidence>
<feature type="compositionally biased region" description="Low complexity" evidence="1">
    <location>
        <begin position="316"/>
        <end position="326"/>
    </location>
</feature>
<dbReference type="Gene3D" id="3.30.1380.10">
    <property type="match status" value="1"/>
</dbReference>
<organism evidence="3 4">
    <name type="scientific">Trinickia fusca</name>
    <dbReference type="NCBI Taxonomy" id="2419777"/>
    <lineage>
        <taxon>Bacteria</taxon>
        <taxon>Pseudomonadati</taxon>
        <taxon>Pseudomonadota</taxon>
        <taxon>Betaproteobacteria</taxon>
        <taxon>Burkholderiales</taxon>
        <taxon>Burkholderiaceae</taxon>
        <taxon>Trinickia</taxon>
    </lineage>
</organism>
<feature type="compositionally biased region" description="Low complexity" evidence="1">
    <location>
        <begin position="393"/>
        <end position="430"/>
    </location>
</feature>
<protein>
    <submittedName>
        <fullName evidence="3">LysM peptidoglycan-binding domain-containing protein</fullName>
    </submittedName>
</protein>
<dbReference type="Proteomes" id="UP000280434">
    <property type="component" value="Unassembled WGS sequence"/>
</dbReference>
<dbReference type="InterPro" id="IPR009045">
    <property type="entry name" value="Zn_M74/Hedgehog-like"/>
</dbReference>
<dbReference type="PANTHER" id="PTHR33734">
    <property type="entry name" value="LYSM DOMAIN-CONTAINING GPI-ANCHORED PROTEIN 2"/>
    <property type="match status" value="1"/>
</dbReference>
<dbReference type="PANTHER" id="PTHR33734:SF22">
    <property type="entry name" value="MEMBRANE-BOUND LYTIC MUREIN TRANSGLYCOSYLASE D"/>
    <property type="match status" value="1"/>
</dbReference>
<reference evidence="3 4" key="1">
    <citation type="submission" date="2018-10" db="EMBL/GenBank/DDBJ databases">
        <title>Paraburkholderia sp. 7MK8-2, isolated from soil.</title>
        <authorList>
            <person name="Gao Z.-H."/>
            <person name="Qiu L.-H."/>
        </authorList>
    </citation>
    <scope>NUCLEOTIDE SEQUENCE [LARGE SCALE GENOMIC DNA]</scope>
    <source>
        <strain evidence="3 4">7MK8-2</strain>
    </source>
</reference>
<keyword evidence="4" id="KW-1185">Reference proteome</keyword>
<dbReference type="CDD" id="cd00118">
    <property type="entry name" value="LysM"/>
    <property type="match status" value="1"/>
</dbReference>
<dbReference type="PROSITE" id="PS51782">
    <property type="entry name" value="LYSM"/>
    <property type="match status" value="1"/>
</dbReference>
<evidence type="ECO:0000256" key="1">
    <source>
        <dbReference type="SAM" id="MobiDB-lite"/>
    </source>
</evidence>
<dbReference type="InterPro" id="IPR036779">
    <property type="entry name" value="LysM_dom_sf"/>
</dbReference>
<feature type="domain" description="LysM" evidence="2">
    <location>
        <begin position="258"/>
        <end position="302"/>
    </location>
</feature>
<dbReference type="AlphaFoldDB" id="A0A494XAR5"/>
<dbReference type="SUPFAM" id="SSF54106">
    <property type="entry name" value="LysM domain"/>
    <property type="match status" value="1"/>
</dbReference>
<dbReference type="EMBL" id="RBZV01000010">
    <property type="protein sequence ID" value="RKP45179.1"/>
    <property type="molecule type" value="Genomic_DNA"/>
</dbReference>